<evidence type="ECO:0000313" key="3">
    <source>
        <dbReference type="Proteomes" id="UP000070226"/>
    </source>
</evidence>
<dbReference type="PATRIC" id="fig|39777.7.peg.1910"/>
<evidence type="ECO:0000313" key="2">
    <source>
        <dbReference type="EMBL" id="MDK7356725.1"/>
    </source>
</evidence>
<comment type="caution">
    <text evidence="1">The sequence shown here is derived from an EMBL/GenBank/DDBJ whole genome shotgun (WGS) entry which is preliminary data.</text>
</comment>
<accession>A0A133RZU8</accession>
<dbReference type="Proteomes" id="UP000070226">
    <property type="component" value="Unassembled WGS sequence"/>
</dbReference>
<gene>
    <name evidence="1" type="ORF">HMPREF3233_01944</name>
    <name evidence="2" type="ORF">QP520_03685</name>
</gene>
<evidence type="ECO:0000313" key="1">
    <source>
        <dbReference type="EMBL" id="KXA61298.1"/>
    </source>
</evidence>
<dbReference type="RefSeq" id="WP_005384717.1">
    <property type="nucleotide sequence ID" value="NZ_CBCSFX010000002.1"/>
</dbReference>
<dbReference type="EMBL" id="JASORJ010000003">
    <property type="protein sequence ID" value="MDK7356725.1"/>
    <property type="molecule type" value="Genomic_DNA"/>
</dbReference>
<protein>
    <submittedName>
        <fullName evidence="1">Toxin-antitoxin system, toxin component, Fic family</fullName>
    </submittedName>
    <submittedName>
        <fullName evidence="2">Virulence RhuM family protein</fullName>
    </submittedName>
</protein>
<name>A0A133RZU8_9FIRM</name>
<organism evidence="1">
    <name type="scientific">Veillonella atypica</name>
    <dbReference type="NCBI Taxonomy" id="39777"/>
    <lineage>
        <taxon>Bacteria</taxon>
        <taxon>Bacillati</taxon>
        <taxon>Bacillota</taxon>
        <taxon>Negativicutes</taxon>
        <taxon>Veillonellales</taxon>
        <taxon>Veillonellaceae</taxon>
        <taxon>Veillonella</taxon>
    </lineage>
</organism>
<dbReference type="EMBL" id="LRQT01000121">
    <property type="protein sequence ID" value="KXA61298.1"/>
    <property type="molecule type" value="Genomic_DNA"/>
</dbReference>
<dbReference type="Proteomes" id="UP001236274">
    <property type="component" value="Unassembled WGS sequence"/>
</dbReference>
<dbReference type="PIRSF" id="PIRSF015268">
    <property type="entry name" value="Virulence_RhuM"/>
    <property type="match status" value="1"/>
</dbReference>
<dbReference type="PANTHER" id="PTHR35810">
    <property type="entry name" value="CYTOPLASMIC PROTEIN-RELATED"/>
    <property type="match status" value="1"/>
</dbReference>
<dbReference type="PANTHER" id="PTHR35810:SF1">
    <property type="entry name" value="CYTOPLASMIC PROTEIN"/>
    <property type="match status" value="1"/>
</dbReference>
<proteinExistence type="predicted"/>
<dbReference type="InterPro" id="IPR011204">
    <property type="entry name" value="Virulence_RhuM-like"/>
</dbReference>
<dbReference type="AlphaFoldDB" id="A0A133RZU8"/>
<reference evidence="2" key="2">
    <citation type="submission" date="2023-05" db="EMBL/GenBank/DDBJ databases">
        <title>Cataloging the Phylogenetic Diversity of Human Bladder Bacteria.</title>
        <authorList>
            <person name="Du J."/>
        </authorList>
    </citation>
    <scope>NUCLEOTIDE SEQUENCE</scope>
    <source>
        <strain evidence="2">UMB10101</strain>
    </source>
</reference>
<dbReference type="STRING" id="39777.B7L28_09285"/>
<sequence length="334" mass="38676">MKSLENAITGNVIVYQAENESVSTNVLYKDETFWMTQKDMSKLFDVNPQAISKHLSNIYAEGELEKIGTCSKMEQVQIEGLRTVKRLTDFYNLDAIIAVGYRVNSKKATQFRIWATGVLREYIIKGFALDDDMLKNGRAFGQDYFKELLRRVRSIRASERRIYQQVTDIFAACAIDYDAQSPITRDFFGTIQNKFHYAITGQTAAEIIHSHADATKNHMGLTTWESGPEGRIYKKDVIVAKNYLSIEEIEQLERTISSFFDYIERIIERRETFTMKAFIESVDKFLDFNEYHILTNKGNISMTQAQKKAVSEYKVFNTHQKVISDFDKFVKEHS</sequence>
<dbReference type="Pfam" id="PF13310">
    <property type="entry name" value="Virulence_RhuM"/>
    <property type="match status" value="1"/>
</dbReference>
<reference evidence="1 3" key="1">
    <citation type="submission" date="2016-01" db="EMBL/GenBank/DDBJ databases">
        <authorList>
            <person name="Oliw E.H."/>
        </authorList>
    </citation>
    <scope>NUCLEOTIDE SEQUENCE [LARGE SCALE GENOMIC DNA]</scope>
    <source>
        <strain evidence="1 3">CMW7756B</strain>
    </source>
</reference>